<reference evidence="3" key="1">
    <citation type="journal article" date="2019" name="Int. J. Syst. Evol. Microbiol.">
        <title>The Global Catalogue of Microorganisms (GCM) 10K type strain sequencing project: providing services to taxonomists for standard genome sequencing and annotation.</title>
        <authorList>
            <consortium name="The Broad Institute Genomics Platform"/>
            <consortium name="The Broad Institute Genome Sequencing Center for Infectious Disease"/>
            <person name="Wu L."/>
            <person name="Ma J."/>
        </authorList>
    </citation>
    <scope>NUCLEOTIDE SEQUENCE [LARGE SCALE GENOMIC DNA]</scope>
    <source>
        <strain evidence="3">KCTC 3913</strain>
    </source>
</reference>
<dbReference type="Gene3D" id="3.90.1300.10">
    <property type="entry name" value="Amidase signature (AS) domain"/>
    <property type="match status" value="1"/>
</dbReference>
<gene>
    <name evidence="2" type="ORF">ACFSUL_16975</name>
</gene>
<keyword evidence="3" id="KW-1185">Reference proteome</keyword>
<name>A0ABW5RWT9_9BACI</name>
<organism evidence="2 3">
    <name type="scientific">Bacillus seohaeanensis</name>
    <dbReference type="NCBI Taxonomy" id="284580"/>
    <lineage>
        <taxon>Bacteria</taxon>
        <taxon>Bacillati</taxon>
        <taxon>Bacillota</taxon>
        <taxon>Bacilli</taxon>
        <taxon>Bacillales</taxon>
        <taxon>Bacillaceae</taxon>
        <taxon>Bacillus</taxon>
    </lineage>
</organism>
<dbReference type="SUPFAM" id="SSF75304">
    <property type="entry name" value="Amidase signature (AS) enzymes"/>
    <property type="match status" value="1"/>
</dbReference>
<proteinExistence type="predicted"/>
<dbReference type="EMBL" id="JBHUMF010000031">
    <property type="protein sequence ID" value="MFD2682434.1"/>
    <property type="molecule type" value="Genomic_DNA"/>
</dbReference>
<accession>A0ABW5RWT9</accession>
<evidence type="ECO:0000313" key="2">
    <source>
        <dbReference type="EMBL" id="MFD2682434.1"/>
    </source>
</evidence>
<protein>
    <submittedName>
        <fullName evidence="2">Amidase family protein</fullName>
    </submittedName>
</protein>
<dbReference type="InterPro" id="IPR036928">
    <property type="entry name" value="AS_sf"/>
</dbReference>
<sequence length="82" mass="8948">MNGMAMKTYLDWMRSCYYVSATGHPALSVPGGFTPDGLPIRLQIVGKHRADFEVLQVGYAFKQATGYGKHRSELAKAPAISS</sequence>
<dbReference type="RefSeq" id="WP_377937746.1">
    <property type="nucleotide sequence ID" value="NZ_JBHUMF010000031.1"/>
</dbReference>
<feature type="domain" description="Amidase" evidence="1">
    <location>
        <begin position="4"/>
        <end position="55"/>
    </location>
</feature>
<evidence type="ECO:0000313" key="3">
    <source>
        <dbReference type="Proteomes" id="UP001597506"/>
    </source>
</evidence>
<dbReference type="Pfam" id="PF01425">
    <property type="entry name" value="Amidase"/>
    <property type="match status" value="1"/>
</dbReference>
<evidence type="ECO:0000259" key="1">
    <source>
        <dbReference type="Pfam" id="PF01425"/>
    </source>
</evidence>
<dbReference type="InterPro" id="IPR023631">
    <property type="entry name" value="Amidase_dom"/>
</dbReference>
<comment type="caution">
    <text evidence="2">The sequence shown here is derived from an EMBL/GenBank/DDBJ whole genome shotgun (WGS) entry which is preliminary data.</text>
</comment>
<dbReference type="Proteomes" id="UP001597506">
    <property type="component" value="Unassembled WGS sequence"/>
</dbReference>